<dbReference type="RefSeq" id="WP_153450517.1">
    <property type="nucleotide sequence ID" value="NZ_WEGJ01000003.1"/>
</dbReference>
<evidence type="ECO:0000313" key="2">
    <source>
        <dbReference type="EMBL" id="MQY11212.1"/>
    </source>
</evidence>
<dbReference type="EMBL" id="WEGJ01000003">
    <property type="protein sequence ID" value="MQY11212.1"/>
    <property type="molecule type" value="Genomic_DNA"/>
</dbReference>
<name>A0A7K0CDQ9_9ACTN</name>
<proteinExistence type="predicted"/>
<gene>
    <name evidence="2" type="ORF">SRB5_13270</name>
</gene>
<organism evidence="2 3">
    <name type="scientific">Streptomyces smaragdinus</name>
    <dbReference type="NCBI Taxonomy" id="2585196"/>
    <lineage>
        <taxon>Bacteria</taxon>
        <taxon>Bacillati</taxon>
        <taxon>Actinomycetota</taxon>
        <taxon>Actinomycetes</taxon>
        <taxon>Kitasatosporales</taxon>
        <taxon>Streptomycetaceae</taxon>
        <taxon>Streptomyces</taxon>
    </lineage>
</organism>
<dbReference type="Proteomes" id="UP000466345">
    <property type="component" value="Unassembled WGS sequence"/>
</dbReference>
<comment type="caution">
    <text evidence="2">The sequence shown here is derived from an EMBL/GenBank/DDBJ whole genome shotgun (WGS) entry which is preliminary data.</text>
</comment>
<feature type="region of interest" description="Disordered" evidence="1">
    <location>
        <begin position="1"/>
        <end position="65"/>
    </location>
</feature>
<evidence type="ECO:0000313" key="3">
    <source>
        <dbReference type="Proteomes" id="UP000466345"/>
    </source>
</evidence>
<feature type="compositionally biased region" description="Basic and acidic residues" evidence="1">
    <location>
        <begin position="7"/>
        <end position="35"/>
    </location>
</feature>
<dbReference type="AlphaFoldDB" id="A0A7K0CDQ9"/>
<sequence length="65" mass="7489">MAKHHKHDSDRHKHGGNEAFREAMDARNERLKDSQRQAGMSAHFDAKSHSKTTPQGQRRAQRDRG</sequence>
<evidence type="ECO:0000256" key="1">
    <source>
        <dbReference type="SAM" id="MobiDB-lite"/>
    </source>
</evidence>
<reference evidence="2 3" key="1">
    <citation type="submission" date="2019-10" db="EMBL/GenBank/DDBJ databases">
        <title>Streptomyces smaragdinus sp. nov. and Streptomyces fabii sp. nov., isolated from the gut of fungus growing-termite Macrotermes natalensis.</title>
        <authorList>
            <person name="Schwitalla J."/>
            <person name="Benndorf R."/>
            <person name="Martin K."/>
            <person name="De Beer W."/>
            <person name="Kaster A.-K."/>
            <person name="Vollmers J."/>
            <person name="Poulsen M."/>
            <person name="Beemelmanns C."/>
        </authorList>
    </citation>
    <scope>NUCLEOTIDE SEQUENCE [LARGE SCALE GENOMIC DNA]</scope>
    <source>
        <strain evidence="2 3">RB5</strain>
    </source>
</reference>
<accession>A0A7K0CDQ9</accession>
<protein>
    <submittedName>
        <fullName evidence="2">Uncharacterized protein</fullName>
    </submittedName>
</protein>
<keyword evidence="3" id="KW-1185">Reference proteome</keyword>